<organism evidence="1 2">
    <name type="scientific">Arcanobacterium hippocoleae</name>
    <dbReference type="NCBI Taxonomy" id="149017"/>
    <lineage>
        <taxon>Bacteria</taxon>
        <taxon>Bacillati</taxon>
        <taxon>Actinomycetota</taxon>
        <taxon>Actinomycetes</taxon>
        <taxon>Actinomycetales</taxon>
        <taxon>Actinomycetaceae</taxon>
        <taxon>Arcanobacterium</taxon>
    </lineage>
</organism>
<proteinExistence type="predicted"/>
<keyword evidence="2" id="KW-1185">Reference proteome</keyword>
<comment type="caution">
    <text evidence="1">The sequence shown here is derived from an EMBL/GenBank/DDBJ whole genome shotgun (WGS) entry which is preliminary data.</text>
</comment>
<accession>A0ABU1T206</accession>
<evidence type="ECO:0000313" key="1">
    <source>
        <dbReference type="EMBL" id="MDR6939311.1"/>
    </source>
</evidence>
<dbReference type="EMBL" id="JAVDUJ010000001">
    <property type="protein sequence ID" value="MDR6939311.1"/>
    <property type="molecule type" value="Genomic_DNA"/>
</dbReference>
<evidence type="ECO:0000313" key="2">
    <source>
        <dbReference type="Proteomes" id="UP001266099"/>
    </source>
</evidence>
<dbReference type="Proteomes" id="UP001266099">
    <property type="component" value="Unassembled WGS sequence"/>
</dbReference>
<dbReference type="RefSeq" id="WP_309955904.1">
    <property type="nucleotide sequence ID" value="NZ_JAVDUJ010000001.1"/>
</dbReference>
<reference evidence="1 2" key="1">
    <citation type="submission" date="2023-07" db="EMBL/GenBank/DDBJ databases">
        <title>Sequencing the genomes of 1000 actinobacteria strains.</title>
        <authorList>
            <person name="Klenk H.-P."/>
        </authorList>
    </citation>
    <scope>NUCLEOTIDE SEQUENCE [LARGE SCALE GENOMIC DNA]</scope>
    <source>
        <strain evidence="1 2">DSM 15539</strain>
    </source>
</reference>
<name>A0ABU1T206_9ACTO</name>
<gene>
    <name evidence="1" type="ORF">J2S36_000854</name>
</gene>
<protein>
    <submittedName>
        <fullName evidence="1">Uncharacterized protein</fullName>
    </submittedName>
</protein>
<sequence length="60" mass="6303">MCTARKSAAISEVSPHTANVADKFSIIGISAKEMLAQMSKNKSANLAIDPLLLSVLADVM</sequence>